<keyword evidence="5" id="KW-0597">Phosphoprotein</keyword>
<organism evidence="17 18">
    <name type="scientific">Tepiditoga spiralis</name>
    <dbReference type="NCBI Taxonomy" id="2108365"/>
    <lineage>
        <taxon>Bacteria</taxon>
        <taxon>Thermotogati</taxon>
        <taxon>Thermotogota</taxon>
        <taxon>Thermotogae</taxon>
        <taxon>Petrotogales</taxon>
        <taxon>Petrotogaceae</taxon>
        <taxon>Tepiditoga</taxon>
    </lineage>
</organism>
<dbReference type="InterPro" id="IPR050398">
    <property type="entry name" value="HssS/ArlS-like"/>
</dbReference>
<dbReference type="RefSeq" id="WP_190615921.1">
    <property type="nucleotide sequence ID" value="NZ_AP018712.1"/>
</dbReference>
<dbReference type="FunCoup" id="A0A7G1G6S7">
    <property type="interactions" value="44"/>
</dbReference>
<evidence type="ECO:0000313" key="17">
    <source>
        <dbReference type="EMBL" id="BBE30854.1"/>
    </source>
</evidence>
<keyword evidence="12" id="KW-0902">Two-component regulatory system</keyword>
<dbReference type="EC" id="2.7.13.3" evidence="3"/>
<dbReference type="GO" id="GO:0005886">
    <property type="term" value="C:plasma membrane"/>
    <property type="evidence" value="ECO:0007669"/>
    <property type="project" value="UniProtKB-SubCell"/>
</dbReference>
<keyword evidence="4" id="KW-1003">Cell membrane</keyword>
<feature type="domain" description="Histidine kinase" evidence="15">
    <location>
        <begin position="245"/>
        <end position="441"/>
    </location>
</feature>
<feature type="domain" description="HAMP" evidence="16">
    <location>
        <begin position="185"/>
        <end position="237"/>
    </location>
</feature>
<evidence type="ECO:0000256" key="4">
    <source>
        <dbReference type="ARBA" id="ARBA00022475"/>
    </source>
</evidence>
<reference evidence="17 18" key="1">
    <citation type="submission" date="2018-06" db="EMBL/GenBank/DDBJ databases">
        <title>Genome sequencing of Oceanotoga sp. sy52.</title>
        <authorList>
            <person name="Mori K."/>
        </authorList>
    </citation>
    <scope>NUCLEOTIDE SEQUENCE [LARGE SCALE GENOMIC DNA]</scope>
    <source>
        <strain evidence="18">sy52</strain>
    </source>
</reference>
<dbReference type="InterPro" id="IPR003660">
    <property type="entry name" value="HAMP_dom"/>
</dbReference>
<dbReference type="Gene3D" id="6.10.340.10">
    <property type="match status" value="1"/>
</dbReference>
<keyword evidence="18" id="KW-1185">Reference proteome</keyword>
<evidence type="ECO:0000256" key="8">
    <source>
        <dbReference type="ARBA" id="ARBA00022741"/>
    </source>
</evidence>
<proteinExistence type="predicted"/>
<dbReference type="SUPFAM" id="SSF158472">
    <property type="entry name" value="HAMP domain-like"/>
    <property type="match status" value="1"/>
</dbReference>
<evidence type="ECO:0000256" key="2">
    <source>
        <dbReference type="ARBA" id="ARBA00004651"/>
    </source>
</evidence>
<keyword evidence="8" id="KW-0547">Nucleotide-binding</keyword>
<evidence type="ECO:0000256" key="6">
    <source>
        <dbReference type="ARBA" id="ARBA00022679"/>
    </source>
</evidence>
<comment type="subcellular location">
    <subcellularLocation>
        <location evidence="2">Cell membrane</location>
        <topology evidence="2">Multi-pass membrane protein</topology>
    </subcellularLocation>
</comment>
<dbReference type="PRINTS" id="PR00344">
    <property type="entry name" value="BCTRLSENSOR"/>
</dbReference>
<dbReference type="InterPro" id="IPR003594">
    <property type="entry name" value="HATPase_dom"/>
</dbReference>
<dbReference type="CDD" id="cd06225">
    <property type="entry name" value="HAMP"/>
    <property type="match status" value="1"/>
</dbReference>
<evidence type="ECO:0000259" key="15">
    <source>
        <dbReference type="PROSITE" id="PS50109"/>
    </source>
</evidence>
<dbReference type="PROSITE" id="PS50885">
    <property type="entry name" value="HAMP"/>
    <property type="match status" value="1"/>
</dbReference>
<evidence type="ECO:0000256" key="3">
    <source>
        <dbReference type="ARBA" id="ARBA00012438"/>
    </source>
</evidence>
<dbReference type="EMBL" id="AP018712">
    <property type="protein sequence ID" value="BBE30854.1"/>
    <property type="molecule type" value="Genomic_DNA"/>
</dbReference>
<dbReference type="InterPro" id="IPR005467">
    <property type="entry name" value="His_kinase_dom"/>
</dbReference>
<dbReference type="Gene3D" id="1.10.287.130">
    <property type="match status" value="1"/>
</dbReference>
<keyword evidence="9 17" id="KW-0418">Kinase</keyword>
<dbReference type="Gene3D" id="3.30.565.10">
    <property type="entry name" value="Histidine kinase-like ATPase, C-terminal domain"/>
    <property type="match status" value="1"/>
</dbReference>
<dbReference type="PANTHER" id="PTHR45528">
    <property type="entry name" value="SENSOR HISTIDINE KINASE CPXA"/>
    <property type="match status" value="1"/>
</dbReference>
<accession>A0A7G1G6S7</accession>
<dbReference type="AlphaFoldDB" id="A0A7G1G6S7"/>
<dbReference type="InterPro" id="IPR003661">
    <property type="entry name" value="HisK_dim/P_dom"/>
</dbReference>
<dbReference type="KEGG" id="ocy:OSSY52_09950"/>
<dbReference type="SMART" id="SM00387">
    <property type="entry name" value="HATPase_c"/>
    <property type="match status" value="1"/>
</dbReference>
<dbReference type="CDD" id="cd00082">
    <property type="entry name" value="HisKA"/>
    <property type="match status" value="1"/>
</dbReference>
<evidence type="ECO:0000256" key="14">
    <source>
        <dbReference type="SAM" id="Phobius"/>
    </source>
</evidence>
<evidence type="ECO:0000256" key="10">
    <source>
        <dbReference type="ARBA" id="ARBA00022840"/>
    </source>
</evidence>
<dbReference type="GO" id="GO:0000155">
    <property type="term" value="F:phosphorelay sensor kinase activity"/>
    <property type="evidence" value="ECO:0007669"/>
    <property type="project" value="InterPro"/>
</dbReference>
<feature type="transmembrane region" description="Helical" evidence="14">
    <location>
        <begin position="6"/>
        <end position="31"/>
    </location>
</feature>
<keyword evidence="11 14" id="KW-1133">Transmembrane helix</keyword>
<dbReference type="Proteomes" id="UP000516361">
    <property type="component" value="Chromosome"/>
</dbReference>
<dbReference type="InParanoid" id="A0A7G1G6S7"/>
<evidence type="ECO:0000256" key="12">
    <source>
        <dbReference type="ARBA" id="ARBA00023012"/>
    </source>
</evidence>
<gene>
    <name evidence="17" type="primary">cssS</name>
    <name evidence="17" type="ORF">OSSY52_09950</name>
</gene>
<dbReference type="SMART" id="SM00304">
    <property type="entry name" value="HAMP"/>
    <property type="match status" value="1"/>
</dbReference>
<feature type="transmembrane region" description="Helical" evidence="14">
    <location>
        <begin position="161"/>
        <end position="181"/>
    </location>
</feature>
<dbReference type="PROSITE" id="PS50109">
    <property type="entry name" value="HIS_KIN"/>
    <property type="match status" value="1"/>
</dbReference>
<evidence type="ECO:0000256" key="11">
    <source>
        <dbReference type="ARBA" id="ARBA00022989"/>
    </source>
</evidence>
<keyword evidence="13 14" id="KW-0472">Membrane</keyword>
<evidence type="ECO:0000259" key="16">
    <source>
        <dbReference type="PROSITE" id="PS50885"/>
    </source>
</evidence>
<evidence type="ECO:0000313" key="18">
    <source>
        <dbReference type="Proteomes" id="UP000516361"/>
    </source>
</evidence>
<dbReference type="SUPFAM" id="SSF47384">
    <property type="entry name" value="Homodimeric domain of signal transducing histidine kinase"/>
    <property type="match status" value="1"/>
</dbReference>
<dbReference type="Pfam" id="PF02518">
    <property type="entry name" value="HATPase_c"/>
    <property type="match status" value="1"/>
</dbReference>
<evidence type="ECO:0000256" key="13">
    <source>
        <dbReference type="ARBA" id="ARBA00023136"/>
    </source>
</evidence>
<evidence type="ECO:0000256" key="5">
    <source>
        <dbReference type="ARBA" id="ARBA00022553"/>
    </source>
</evidence>
<dbReference type="Pfam" id="PF00672">
    <property type="entry name" value="HAMP"/>
    <property type="match status" value="1"/>
</dbReference>
<comment type="catalytic activity">
    <reaction evidence="1">
        <text>ATP + protein L-histidine = ADP + protein N-phospho-L-histidine.</text>
        <dbReference type="EC" id="2.7.13.3"/>
    </reaction>
</comment>
<dbReference type="InterPro" id="IPR036097">
    <property type="entry name" value="HisK_dim/P_sf"/>
</dbReference>
<evidence type="ECO:0000256" key="1">
    <source>
        <dbReference type="ARBA" id="ARBA00000085"/>
    </source>
</evidence>
<dbReference type="GO" id="GO:0005524">
    <property type="term" value="F:ATP binding"/>
    <property type="evidence" value="ECO:0007669"/>
    <property type="project" value="UniProtKB-KW"/>
</dbReference>
<dbReference type="PANTHER" id="PTHR45528:SF1">
    <property type="entry name" value="SENSOR HISTIDINE KINASE CPXA"/>
    <property type="match status" value="1"/>
</dbReference>
<dbReference type="Pfam" id="PF00512">
    <property type="entry name" value="HisKA"/>
    <property type="match status" value="1"/>
</dbReference>
<dbReference type="SUPFAM" id="SSF55874">
    <property type="entry name" value="ATPase domain of HSP90 chaperone/DNA topoisomerase II/histidine kinase"/>
    <property type="match status" value="1"/>
</dbReference>
<dbReference type="InterPro" id="IPR004358">
    <property type="entry name" value="Sig_transdc_His_kin-like_C"/>
</dbReference>
<sequence length="441" mass="51997">MKKNNLSFQIWITFISIILVITIISSFLYIYTLKNYFKEEAFKTIENAQKFVLTKDINDMKNNLNNPELSQTLQDIRIVQHGIYIKDKNELRIKMMERPTVDKNILDKIKKIAFEQKESIKKYIITFENEDLFVVIRKINKNIYLTSFMWNTYKKEIENNLLLKVIIIIIGSFLGSIFFSIRFSKKLTLPLVKLKDSVNKISRYDWNEEVKVVRNDEIGELAITIEKMRKELIKKDKSQQESLQFISHELKTPVMIIRSYLQSIEDGIFPEGNLISSLKTIDEQTLRLERRIKDLLYFSKLDYLSKHENKKTTINIKNIIFDVIKSLNKPGGINFDLDLHDYFIEGNENQIKIVFENILDNQLRYANTKIKIKFIENKIIIFNDGEKIEEDTLKEIFKPFKKGKNGENGIGLSIVKRIIEIHGGTIEIINKEDGVEYEIKW</sequence>
<name>A0A7G1G6S7_9BACT</name>
<keyword evidence="7 14" id="KW-0812">Transmembrane</keyword>
<evidence type="ECO:0000256" key="9">
    <source>
        <dbReference type="ARBA" id="ARBA00022777"/>
    </source>
</evidence>
<keyword evidence="10" id="KW-0067">ATP-binding</keyword>
<protein>
    <recommendedName>
        <fullName evidence="3">histidine kinase</fullName>
        <ecNumber evidence="3">2.7.13.3</ecNumber>
    </recommendedName>
</protein>
<dbReference type="SMART" id="SM00388">
    <property type="entry name" value="HisKA"/>
    <property type="match status" value="1"/>
</dbReference>
<evidence type="ECO:0000256" key="7">
    <source>
        <dbReference type="ARBA" id="ARBA00022692"/>
    </source>
</evidence>
<dbReference type="InterPro" id="IPR036890">
    <property type="entry name" value="HATPase_C_sf"/>
</dbReference>
<keyword evidence="6" id="KW-0808">Transferase</keyword>